<name>A0A835KYM5_SPOEX</name>
<feature type="domain" description="DDE Tnp4" evidence="3">
    <location>
        <begin position="4"/>
        <end position="156"/>
    </location>
</feature>
<evidence type="ECO:0000256" key="2">
    <source>
        <dbReference type="ARBA" id="ARBA00022723"/>
    </source>
</evidence>
<evidence type="ECO:0000259" key="3">
    <source>
        <dbReference type="Pfam" id="PF13359"/>
    </source>
</evidence>
<gene>
    <name evidence="4" type="ORF">HW555_012887</name>
</gene>
<keyword evidence="2" id="KW-0479">Metal-binding</keyword>
<comment type="cofactor">
    <cofactor evidence="1">
        <name>a divalent metal cation</name>
        <dbReference type="ChEBI" id="CHEBI:60240"/>
    </cofactor>
</comment>
<organism evidence="4 5">
    <name type="scientific">Spodoptera exigua</name>
    <name type="common">Beet armyworm</name>
    <name type="synonym">Noctua fulgens</name>
    <dbReference type="NCBI Taxonomy" id="7107"/>
    <lineage>
        <taxon>Eukaryota</taxon>
        <taxon>Metazoa</taxon>
        <taxon>Ecdysozoa</taxon>
        <taxon>Arthropoda</taxon>
        <taxon>Hexapoda</taxon>
        <taxon>Insecta</taxon>
        <taxon>Pterygota</taxon>
        <taxon>Neoptera</taxon>
        <taxon>Endopterygota</taxon>
        <taxon>Lepidoptera</taxon>
        <taxon>Glossata</taxon>
        <taxon>Ditrysia</taxon>
        <taxon>Noctuoidea</taxon>
        <taxon>Noctuidae</taxon>
        <taxon>Amphipyrinae</taxon>
        <taxon>Spodoptera</taxon>
    </lineage>
</organism>
<dbReference type="EMBL" id="JACKWZ010000531">
    <property type="protein sequence ID" value="KAF9406909.1"/>
    <property type="molecule type" value="Genomic_DNA"/>
</dbReference>
<evidence type="ECO:0000313" key="4">
    <source>
        <dbReference type="EMBL" id="KAF9406909.1"/>
    </source>
</evidence>
<proteinExistence type="predicted"/>
<evidence type="ECO:0000256" key="1">
    <source>
        <dbReference type="ARBA" id="ARBA00001968"/>
    </source>
</evidence>
<dbReference type="InterPro" id="IPR027806">
    <property type="entry name" value="HARBI1_dom"/>
</dbReference>
<evidence type="ECO:0000313" key="5">
    <source>
        <dbReference type="Proteomes" id="UP000648187"/>
    </source>
</evidence>
<dbReference type="Pfam" id="PF13359">
    <property type="entry name" value="DDE_Tnp_4"/>
    <property type="match status" value="1"/>
</dbReference>
<reference evidence="4" key="1">
    <citation type="submission" date="2020-08" db="EMBL/GenBank/DDBJ databases">
        <title>Spodoptera exigua strain:BAW_Kor-Di-RS1 Genome sequencing and assembly.</title>
        <authorList>
            <person name="Kim J."/>
            <person name="Nam H.Y."/>
            <person name="Kwon M."/>
            <person name="Choi J.H."/>
            <person name="Cho S.R."/>
            <person name="Kim G.-H."/>
        </authorList>
    </citation>
    <scope>NUCLEOTIDE SEQUENCE</scope>
    <source>
        <strain evidence="4">BAW_Kor-Di-RS1</strain>
        <tissue evidence="4">Whole-body</tissue>
    </source>
</reference>
<comment type="caution">
    <text evidence="4">The sequence shown here is derived from an EMBL/GenBank/DDBJ whole genome shotgun (WGS) entry which is preliminary data.</text>
</comment>
<dbReference type="AlphaFoldDB" id="A0A835KYM5"/>
<dbReference type="Proteomes" id="UP000648187">
    <property type="component" value="Unassembled WGS sequence"/>
</dbReference>
<keyword evidence="5" id="KW-1185">Reference proteome</keyword>
<accession>A0A835KYM5</accession>
<sequence>MLRKSYSLHKFRNSLKPFLLVTSDGYIIDVLGPYPAVTSDANIMHNIMNQDDHLLHWLIHRGDVFILDRGFRDSIYDIQSLGYEARIPPSKDRNATQLTTEQANKSRLITICRWVVEAVNGKFKNRFKLLRQSYFNKALPNMFIDFRIAAAIINVCYRVATDSRLASEILNIIQAENNTPNLLRDYVEMKNLNRQRVTFTAMEAQMPNLKSFERLNEDDIILFALGSYHLKLAKSYCAEHFRNGLYIIT</sequence>
<dbReference type="GO" id="GO:0046872">
    <property type="term" value="F:metal ion binding"/>
    <property type="evidence" value="ECO:0007669"/>
    <property type="project" value="UniProtKB-KW"/>
</dbReference>
<protein>
    <recommendedName>
        <fullName evidence="3">DDE Tnp4 domain-containing protein</fullName>
    </recommendedName>
</protein>